<keyword evidence="18" id="KW-1185">Reference proteome</keyword>
<dbReference type="EC" id="1.1.1.3" evidence="4"/>
<feature type="domain" description="Aspartate/homoserine dehydrogenase NAD-binding" evidence="14">
    <location>
        <begin position="36"/>
        <end position="155"/>
    </location>
</feature>
<evidence type="ECO:0000256" key="6">
    <source>
        <dbReference type="ARBA" id="ARBA00022697"/>
    </source>
</evidence>
<evidence type="ECO:0000256" key="5">
    <source>
        <dbReference type="ARBA" id="ARBA00022605"/>
    </source>
</evidence>
<dbReference type="GO" id="GO:0009086">
    <property type="term" value="P:methionine biosynthetic process"/>
    <property type="evidence" value="ECO:0007669"/>
    <property type="project" value="UniProtKB-KW"/>
</dbReference>
<comment type="caution">
    <text evidence="15">The sequence shown here is derived from an EMBL/GenBank/DDBJ whole genome shotgun (WGS) entry which is preliminary data.</text>
</comment>
<dbReference type="SUPFAM" id="SSF55347">
    <property type="entry name" value="Glyceraldehyde-3-phosphate dehydrogenase-like, C-terminal domain"/>
    <property type="match status" value="1"/>
</dbReference>
<dbReference type="UniPathway" id="UPA00051">
    <property type="reaction ID" value="UER00465"/>
</dbReference>
<reference evidence="15 17" key="2">
    <citation type="submission" date="2018-06" db="EMBL/GenBank/DDBJ databases">
        <title>Genomic Encyclopedia of Type Strains, Phase III (KMG-III): the genomes of soil and plant-associated and newly described type strains.</title>
        <authorList>
            <person name="Whitman W."/>
        </authorList>
    </citation>
    <scope>NUCLEOTIDE SEQUENCE [LARGE SCALE GENOMIC DNA]</scope>
    <source>
        <strain evidence="15 17">CGMCC 1.15366</strain>
    </source>
</reference>
<evidence type="ECO:0000313" key="16">
    <source>
        <dbReference type="EMBL" id="RUO24758.1"/>
    </source>
</evidence>
<keyword evidence="9" id="KW-0486">Methionine biosynthesis</keyword>
<dbReference type="EMBL" id="QLMD01000005">
    <property type="protein sequence ID" value="RAJ98428.1"/>
    <property type="molecule type" value="Genomic_DNA"/>
</dbReference>
<keyword evidence="7" id="KW-0521">NADP</keyword>
<dbReference type="Pfam" id="PF00742">
    <property type="entry name" value="Homoserine_dh"/>
    <property type="match status" value="1"/>
</dbReference>
<comment type="pathway">
    <text evidence="2">Amino-acid biosynthesis; L-threonine biosynthesis; L-threonine from L-aspartate: step 3/5.</text>
</comment>
<evidence type="ECO:0000256" key="12">
    <source>
        <dbReference type="RuleBase" id="RU004171"/>
    </source>
</evidence>
<reference evidence="16 18" key="1">
    <citation type="journal article" date="2018" name="Front. Microbiol.">
        <title>Genome-Based Analysis Reveals the Taxonomy and Diversity of the Family Idiomarinaceae.</title>
        <authorList>
            <person name="Liu Y."/>
            <person name="Lai Q."/>
            <person name="Shao Z."/>
        </authorList>
    </citation>
    <scope>NUCLEOTIDE SEQUENCE [LARGE SCALE GENOMIC DNA]</scope>
    <source>
        <strain evidence="16 18">CF12-14</strain>
    </source>
</reference>
<accession>A0A327X690</accession>
<keyword evidence="6" id="KW-0791">Threonine biosynthesis</keyword>
<dbReference type="Gene3D" id="3.30.360.10">
    <property type="entry name" value="Dihydrodipicolinate Reductase, domain 2"/>
    <property type="match status" value="1"/>
</dbReference>
<dbReference type="GO" id="GO:0009088">
    <property type="term" value="P:threonine biosynthetic process"/>
    <property type="evidence" value="ECO:0007669"/>
    <property type="project" value="UniProtKB-UniPathway"/>
</dbReference>
<evidence type="ECO:0000256" key="3">
    <source>
        <dbReference type="ARBA" id="ARBA00005062"/>
    </source>
</evidence>
<evidence type="ECO:0000256" key="2">
    <source>
        <dbReference type="ARBA" id="ARBA00005056"/>
    </source>
</evidence>
<dbReference type="GO" id="GO:0050661">
    <property type="term" value="F:NADP binding"/>
    <property type="evidence" value="ECO:0007669"/>
    <property type="project" value="InterPro"/>
</dbReference>
<evidence type="ECO:0000256" key="10">
    <source>
        <dbReference type="ARBA" id="ARBA00048841"/>
    </source>
</evidence>
<gene>
    <name evidence="15" type="ORF">B0I24_105181</name>
    <name evidence="16" type="ORF">CWE07_06855</name>
</gene>
<sequence length="364" mass="39981">MHRYLHTVEFDVAKSNLVQLKQSVALAPELALIIVGHGNIAQAWLQQFAPHLPPQVVVHGVLNSRSQILPEHKPHQDTRSAVLTMLQQLAAESPHTQVAVVDLTASKIVSRYYVDWVNAGAHLICANKYAGSSAIEYYQSLREALAHKGRQWLYNTTVGAGLPIQSVIRERLSCHDQVIRIEGNLSGSLSWVFQQYRRGDSLVSWLRQAAELGMTEPDPRIDLSGMDVARKLLILARECGWQLQLQDIDIESLVPQGLQDIPLAQFWQQAEQLDAAMAARDGEQFHYIGKIACTADGKISASARLVAIDATSPYAQLAPGNANFLLQSVQYDSNPMLIQGPGAGREVTAAGVHSDILALLALRL</sequence>
<comment type="cofactor">
    <cofactor evidence="1">
        <name>a metal cation</name>
        <dbReference type="ChEBI" id="CHEBI:25213"/>
    </cofactor>
</comment>
<dbReference type="OrthoDB" id="9799110at2"/>
<protein>
    <recommendedName>
        <fullName evidence="4">homoserine dehydrogenase</fullName>
        <ecNumber evidence="4">1.1.1.3</ecNumber>
    </recommendedName>
</protein>
<dbReference type="Pfam" id="PF03447">
    <property type="entry name" value="NAD_binding_3"/>
    <property type="match status" value="1"/>
</dbReference>
<comment type="pathway">
    <text evidence="3">Amino-acid biosynthesis; L-methionine biosynthesis via de novo pathway; L-homoserine from L-aspartate: step 3/3.</text>
</comment>
<dbReference type="InterPro" id="IPR036291">
    <property type="entry name" value="NAD(P)-bd_dom_sf"/>
</dbReference>
<dbReference type="InterPro" id="IPR011147">
    <property type="entry name" value="Bifunc_Aspkin/hSer_DH"/>
</dbReference>
<feature type="domain" description="Homoserine dehydrogenase catalytic" evidence="13">
    <location>
        <begin position="163"/>
        <end position="357"/>
    </location>
</feature>
<dbReference type="InterPro" id="IPR005106">
    <property type="entry name" value="Asp/hSer_DH_NAD-bd"/>
</dbReference>
<name>A0A327X690_9GAMM</name>
<organism evidence="15 17">
    <name type="scientific">Aliidiomarina maris</name>
    <dbReference type="NCBI Taxonomy" id="531312"/>
    <lineage>
        <taxon>Bacteria</taxon>
        <taxon>Pseudomonadati</taxon>
        <taxon>Pseudomonadota</taxon>
        <taxon>Gammaproteobacteria</taxon>
        <taxon>Alteromonadales</taxon>
        <taxon>Idiomarinaceae</taxon>
        <taxon>Aliidiomarina</taxon>
    </lineage>
</organism>
<dbReference type="GO" id="GO:0004412">
    <property type="term" value="F:homoserine dehydrogenase activity"/>
    <property type="evidence" value="ECO:0007669"/>
    <property type="project" value="UniProtKB-EC"/>
</dbReference>
<evidence type="ECO:0000313" key="17">
    <source>
        <dbReference type="Proteomes" id="UP000249203"/>
    </source>
</evidence>
<comment type="catalytic activity">
    <reaction evidence="10">
        <text>L-homoserine + NADP(+) = L-aspartate 4-semialdehyde + NADPH + H(+)</text>
        <dbReference type="Rhea" id="RHEA:15761"/>
        <dbReference type="ChEBI" id="CHEBI:15378"/>
        <dbReference type="ChEBI" id="CHEBI:57476"/>
        <dbReference type="ChEBI" id="CHEBI:57783"/>
        <dbReference type="ChEBI" id="CHEBI:58349"/>
        <dbReference type="ChEBI" id="CHEBI:537519"/>
        <dbReference type="EC" id="1.1.1.3"/>
    </reaction>
    <physiologicalReaction direction="right-to-left" evidence="10">
        <dbReference type="Rhea" id="RHEA:15763"/>
    </physiologicalReaction>
</comment>
<evidence type="ECO:0000256" key="8">
    <source>
        <dbReference type="ARBA" id="ARBA00023002"/>
    </source>
</evidence>
<evidence type="ECO:0000256" key="1">
    <source>
        <dbReference type="ARBA" id="ARBA00001920"/>
    </source>
</evidence>
<proteinExistence type="inferred from homology"/>
<keyword evidence="5" id="KW-0028">Amino-acid biosynthesis</keyword>
<comment type="similarity">
    <text evidence="12">Belongs to the homoserine dehydrogenase family.</text>
</comment>
<evidence type="ECO:0000259" key="13">
    <source>
        <dbReference type="Pfam" id="PF00742"/>
    </source>
</evidence>
<evidence type="ECO:0000256" key="7">
    <source>
        <dbReference type="ARBA" id="ARBA00022857"/>
    </source>
</evidence>
<dbReference type="Gene3D" id="3.40.50.720">
    <property type="entry name" value="NAD(P)-binding Rossmann-like Domain"/>
    <property type="match status" value="1"/>
</dbReference>
<dbReference type="SUPFAM" id="SSF51735">
    <property type="entry name" value="NAD(P)-binding Rossmann-fold domains"/>
    <property type="match status" value="1"/>
</dbReference>
<dbReference type="Proteomes" id="UP000287865">
    <property type="component" value="Unassembled WGS sequence"/>
</dbReference>
<dbReference type="PANTHER" id="PTHR43070">
    <property type="match status" value="1"/>
</dbReference>
<keyword evidence="8" id="KW-0560">Oxidoreductase</keyword>
<evidence type="ECO:0000313" key="15">
    <source>
        <dbReference type="EMBL" id="RAJ98428.1"/>
    </source>
</evidence>
<dbReference type="InterPro" id="IPR001342">
    <property type="entry name" value="HDH_cat"/>
</dbReference>
<evidence type="ECO:0000259" key="14">
    <source>
        <dbReference type="Pfam" id="PF03447"/>
    </source>
</evidence>
<dbReference type="Proteomes" id="UP000249203">
    <property type="component" value="Unassembled WGS sequence"/>
</dbReference>
<evidence type="ECO:0000256" key="11">
    <source>
        <dbReference type="ARBA" id="ARBA00049031"/>
    </source>
</evidence>
<evidence type="ECO:0000256" key="4">
    <source>
        <dbReference type="ARBA" id="ARBA00013213"/>
    </source>
</evidence>
<dbReference type="EMBL" id="PIPK01000005">
    <property type="protein sequence ID" value="RUO24758.1"/>
    <property type="molecule type" value="Genomic_DNA"/>
</dbReference>
<evidence type="ECO:0000256" key="9">
    <source>
        <dbReference type="ARBA" id="ARBA00023167"/>
    </source>
</evidence>
<comment type="catalytic activity">
    <reaction evidence="11">
        <text>L-homoserine + NAD(+) = L-aspartate 4-semialdehyde + NADH + H(+)</text>
        <dbReference type="Rhea" id="RHEA:15757"/>
        <dbReference type="ChEBI" id="CHEBI:15378"/>
        <dbReference type="ChEBI" id="CHEBI:57476"/>
        <dbReference type="ChEBI" id="CHEBI:57540"/>
        <dbReference type="ChEBI" id="CHEBI:57945"/>
        <dbReference type="ChEBI" id="CHEBI:537519"/>
        <dbReference type="EC" id="1.1.1.3"/>
    </reaction>
    <physiologicalReaction direction="right-to-left" evidence="11">
        <dbReference type="Rhea" id="RHEA:15759"/>
    </physiologicalReaction>
</comment>
<evidence type="ECO:0000313" key="18">
    <source>
        <dbReference type="Proteomes" id="UP000287865"/>
    </source>
</evidence>
<dbReference type="AlphaFoldDB" id="A0A327X690"/>
<dbReference type="UniPathway" id="UPA00050">
    <property type="reaction ID" value="UER00063"/>
</dbReference>
<dbReference type="InterPro" id="IPR019811">
    <property type="entry name" value="HDH_CS"/>
</dbReference>
<dbReference type="PROSITE" id="PS01042">
    <property type="entry name" value="HOMOSER_DHGENASE"/>
    <property type="match status" value="1"/>
</dbReference>
<dbReference type="PANTHER" id="PTHR43070:SF3">
    <property type="entry name" value="HOMOSERINE DEHYDROGENASE"/>
    <property type="match status" value="1"/>
</dbReference>